<dbReference type="RefSeq" id="WP_285675030.1">
    <property type="nucleotide sequence ID" value="NZ_BSYI01000083.1"/>
</dbReference>
<protein>
    <submittedName>
        <fullName evidence="2">Type II toxin-antitoxin system RelE/ParE family toxin</fullName>
    </submittedName>
</protein>
<dbReference type="InterPro" id="IPR035093">
    <property type="entry name" value="RelE/ParE_toxin_dom_sf"/>
</dbReference>
<gene>
    <name evidence="2" type="ORF">LNKW23_48390</name>
</gene>
<dbReference type="Proteomes" id="UP001239909">
    <property type="component" value="Unassembled WGS sequence"/>
</dbReference>
<dbReference type="InterPro" id="IPR007712">
    <property type="entry name" value="RelE/ParE_toxin"/>
</dbReference>
<keyword evidence="1" id="KW-1277">Toxin-antitoxin system</keyword>
<accession>A0ABQ6LU47</accession>
<sequence>MIFRLTARAEEDIIQTYLEGAREFGGAQAEAYHARLERTLALLADNPRLARGRTELAPPVRVHPCGVHVIVHLVDESDDVLIVRLRHGREDWVVDPI</sequence>
<dbReference type="Gene3D" id="3.30.2310.20">
    <property type="entry name" value="RelE-like"/>
    <property type="match status" value="1"/>
</dbReference>
<keyword evidence="3" id="KW-1185">Reference proteome</keyword>
<dbReference type="EMBL" id="BSYI01000083">
    <property type="protein sequence ID" value="GMG85616.1"/>
    <property type="molecule type" value="Genomic_DNA"/>
</dbReference>
<dbReference type="Pfam" id="PF05016">
    <property type="entry name" value="ParE_toxin"/>
    <property type="match status" value="1"/>
</dbReference>
<evidence type="ECO:0000256" key="1">
    <source>
        <dbReference type="ARBA" id="ARBA00022649"/>
    </source>
</evidence>
<comment type="caution">
    <text evidence="2">The sequence shown here is derived from an EMBL/GenBank/DDBJ whole genome shotgun (WGS) entry which is preliminary data.</text>
</comment>
<name>A0ABQ6LU47_9RHOB</name>
<evidence type="ECO:0000313" key="3">
    <source>
        <dbReference type="Proteomes" id="UP001239909"/>
    </source>
</evidence>
<evidence type="ECO:0000313" key="2">
    <source>
        <dbReference type="EMBL" id="GMG85616.1"/>
    </source>
</evidence>
<reference evidence="2 3" key="1">
    <citation type="submission" date="2023-04" db="EMBL/GenBank/DDBJ databases">
        <title>Marinoamorphus aggregata gen. nov., sp. Nov., isolate from tissue of brittle star Ophioplocus japonicus.</title>
        <authorList>
            <person name="Kawano K."/>
            <person name="Sawayama S."/>
            <person name="Nakagawa S."/>
        </authorList>
    </citation>
    <scope>NUCLEOTIDE SEQUENCE [LARGE SCALE GENOMIC DNA]</scope>
    <source>
        <strain evidence="2 3">NKW23</strain>
    </source>
</reference>
<organism evidence="2 3">
    <name type="scientific">Paralimibaculum aggregatum</name>
    <dbReference type="NCBI Taxonomy" id="3036245"/>
    <lineage>
        <taxon>Bacteria</taxon>
        <taxon>Pseudomonadati</taxon>
        <taxon>Pseudomonadota</taxon>
        <taxon>Alphaproteobacteria</taxon>
        <taxon>Rhodobacterales</taxon>
        <taxon>Paracoccaceae</taxon>
        <taxon>Paralimibaculum</taxon>
    </lineage>
</organism>
<proteinExistence type="predicted"/>